<dbReference type="AlphaFoldDB" id="A0A0H4P9U7"/>
<proteinExistence type="predicted"/>
<dbReference type="Proteomes" id="UP000036520">
    <property type="component" value="Chromosome"/>
</dbReference>
<dbReference type="EMBL" id="CP012040">
    <property type="protein sequence ID" value="AKP49503.1"/>
    <property type="molecule type" value="Genomic_DNA"/>
</dbReference>
<feature type="transmembrane region" description="Helical" evidence="1">
    <location>
        <begin position="59"/>
        <end position="78"/>
    </location>
</feature>
<feature type="transmembrane region" description="Helical" evidence="1">
    <location>
        <begin position="21"/>
        <end position="39"/>
    </location>
</feature>
<dbReference type="STRING" id="320787.CA2015_0015"/>
<feature type="transmembrane region" description="Helical" evidence="1">
    <location>
        <begin position="90"/>
        <end position="112"/>
    </location>
</feature>
<feature type="domain" description="Cytochrome C Planctomycete-type" evidence="2">
    <location>
        <begin position="218"/>
        <end position="278"/>
    </location>
</feature>
<sequence>MDNNDLPQNNLKWDFLLNKKFILPIFLVTTYLAIFLVPISVAAENHLLVFFGRFHPLVLHFPIVLILITTGFILMGFFNPSFNKPIIIRSLLWTSVFFSYITILAGYLLYIAEGYSGVMVTNHLNGALLTGISISICLIIYESNLQRKLKSGFGFYLILGIANLSLAYTSHLGGSLTHGDDFLSAPLAALIPAKKIDKAPEDMLLYEDMVATIFETKCVSCHNENKSKGNLILNSYKEIFEAGKSEKHAIIPTDTANSEVLVRVLLPLDHDDRMPPEGKPGLTENEITLLTYWIENGASDSLKYGDIKNEKILSEIEELMPTIQQAQYKILEEKEAFNTALLELQEIGKKVDAEVTADELSNGKFFGLKMKFPPGPFGNEELKEFSPYFPYLSRISLASSNIDDDALFLLGKMPQLRRLILQKTNINGEGLPYLKDLPNLEELNLSFTPLDKGHLLHLLDFKSLQKVYLFGTPIEPEVFEAIQKHRPELEIILEEGPFY</sequence>
<evidence type="ECO:0000313" key="3">
    <source>
        <dbReference type="EMBL" id="AKP49503.1"/>
    </source>
</evidence>
<feature type="transmembrane region" description="Helical" evidence="1">
    <location>
        <begin position="124"/>
        <end position="141"/>
    </location>
</feature>
<dbReference type="SUPFAM" id="SSF46626">
    <property type="entry name" value="Cytochrome c"/>
    <property type="match status" value="1"/>
</dbReference>
<name>A0A0H4P9U7_9BACT</name>
<dbReference type="Gene3D" id="3.80.10.10">
    <property type="entry name" value="Ribonuclease Inhibitor"/>
    <property type="match status" value="1"/>
</dbReference>
<reference evidence="3 4" key="1">
    <citation type="submission" date="2015-07" db="EMBL/GenBank/DDBJ databases">
        <authorList>
            <person name="Kim K.M."/>
        </authorList>
    </citation>
    <scope>NUCLEOTIDE SEQUENCE [LARGE SCALE GENOMIC DNA]</scope>
    <source>
        <strain evidence="3 4">KCTC 12363</strain>
    </source>
</reference>
<accession>A0A0H4P9U7</accession>
<evidence type="ECO:0000259" key="2">
    <source>
        <dbReference type="Pfam" id="PF07635"/>
    </source>
</evidence>
<dbReference type="GO" id="GO:0009055">
    <property type="term" value="F:electron transfer activity"/>
    <property type="evidence" value="ECO:0007669"/>
    <property type="project" value="InterPro"/>
</dbReference>
<dbReference type="InterPro" id="IPR036909">
    <property type="entry name" value="Cyt_c-like_dom_sf"/>
</dbReference>
<feature type="transmembrane region" description="Helical" evidence="1">
    <location>
        <begin position="153"/>
        <end position="173"/>
    </location>
</feature>
<keyword evidence="1" id="KW-0472">Membrane</keyword>
<keyword evidence="1" id="KW-1133">Transmembrane helix</keyword>
<dbReference type="SUPFAM" id="SSF52047">
    <property type="entry name" value="RNI-like"/>
    <property type="match status" value="1"/>
</dbReference>
<evidence type="ECO:0000256" key="1">
    <source>
        <dbReference type="SAM" id="Phobius"/>
    </source>
</evidence>
<protein>
    <submittedName>
        <fullName evidence="3">Planctomycete cytochrome C</fullName>
    </submittedName>
</protein>
<dbReference type="PANTHER" id="PTHR35889">
    <property type="entry name" value="CYCLOINULO-OLIGOSACCHARIDE FRUCTANOTRANSFERASE-RELATED"/>
    <property type="match status" value="1"/>
</dbReference>
<dbReference type="KEGG" id="camu:CA2015_0015"/>
<keyword evidence="1" id="KW-0812">Transmembrane</keyword>
<dbReference type="InterPro" id="IPR011429">
    <property type="entry name" value="Cyt_c_Planctomycete-type"/>
</dbReference>
<dbReference type="GO" id="GO:0020037">
    <property type="term" value="F:heme binding"/>
    <property type="evidence" value="ECO:0007669"/>
    <property type="project" value="InterPro"/>
</dbReference>
<dbReference type="Pfam" id="PF07635">
    <property type="entry name" value="PSCyt1"/>
    <property type="match status" value="1"/>
</dbReference>
<organism evidence="3 4">
    <name type="scientific">Cyclobacterium amurskyense</name>
    <dbReference type="NCBI Taxonomy" id="320787"/>
    <lineage>
        <taxon>Bacteria</taxon>
        <taxon>Pseudomonadati</taxon>
        <taxon>Bacteroidota</taxon>
        <taxon>Cytophagia</taxon>
        <taxon>Cytophagales</taxon>
        <taxon>Cyclobacteriaceae</taxon>
        <taxon>Cyclobacterium</taxon>
    </lineage>
</organism>
<keyword evidence="4" id="KW-1185">Reference proteome</keyword>
<gene>
    <name evidence="3" type="ORF">CA2015_0015</name>
</gene>
<dbReference type="InterPro" id="IPR032675">
    <property type="entry name" value="LRR_dom_sf"/>
</dbReference>
<dbReference type="RefSeq" id="WP_240477890.1">
    <property type="nucleotide sequence ID" value="NZ_CAXBGM010000080.1"/>
</dbReference>
<dbReference type="PANTHER" id="PTHR35889:SF3">
    <property type="entry name" value="F-BOX DOMAIN-CONTAINING PROTEIN"/>
    <property type="match status" value="1"/>
</dbReference>
<evidence type="ECO:0000313" key="4">
    <source>
        <dbReference type="Proteomes" id="UP000036520"/>
    </source>
</evidence>